<accession>A0ABN6KJS9</accession>
<dbReference type="Gene3D" id="2.160.20.80">
    <property type="entry name" value="E3 ubiquitin-protein ligase SopA"/>
    <property type="match status" value="1"/>
</dbReference>
<dbReference type="InterPro" id="IPR001646">
    <property type="entry name" value="5peptide_repeat"/>
</dbReference>
<gene>
    <name evidence="1" type="ORF">LPTSP3_g31190</name>
</gene>
<evidence type="ECO:0000313" key="1">
    <source>
        <dbReference type="EMBL" id="BDA80189.1"/>
    </source>
</evidence>
<evidence type="ECO:0000313" key="2">
    <source>
        <dbReference type="Proteomes" id="UP000245263"/>
    </source>
</evidence>
<organism evidence="1 2">
    <name type="scientific">Leptospira kobayashii</name>
    <dbReference type="NCBI Taxonomy" id="1917830"/>
    <lineage>
        <taxon>Bacteria</taxon>
        <taxon>Pseudomonadati</taxon>
        <taxon>Spirochaetota</taxon>
        <taxon>Spirochaetia</taxon>
        <taxon>Leptospirales</taxon>
        <taxon>Leptospiraceae</taxon>
        <taxon>Leptospira</taxon>
    </lineage>
</organism>
<keyword evidence="2" id="KW-1185">Reference proteome</keyword>
<evidence type="ECO:0008006" key="3">
    <source>
        <dbReference type="Google" id="ProtNLM"/>
    </source>
</evidence>
<sequence>MILGLGLFWFQSRLAKNEELKRITIELLDIAKSSNIDIKERKIRIIRDIRNLRAHIPILIEFNLSNFEGDEINLISSLLWNPDFSNSNLTGLEFNKAQLLQGNAKSTKFNYCKFRNGIFHGCDFTNAKFFEVDFYGAKLTDSNFTRADLTRSYNLETKQLLDVWSLYNCKMEKKLKNELLKLKPVLFQKRNTKYKNITLHKYRNIYFDAKYGNRWNKTIEDILDNSTTSL</sequence>
<dbReference type="EMBL" id="AP025028">
    <property type="protein sequence ID" value="BDA80189.1"/>
    <property type="molecule type" value="Genomic_DNA"/>
</dbReference>
<protein>
    <recommendedName>
        <fullName evidence="3">Pentapeptide repeat protein</fullName>
    </recommendedName>
</protein>
<dbReference type="Pfam" id="PF00805">
    <property type="entry name" value="Pentapeptide"/>
    <property type="match status" value="1"/>
</dbReference>
<proteinExistence type="predicted"/>
<dbReference type="RefSeq" id="WP_167837172.1">
    <property type="nucleotide sequence ID" value="NZ_AP025028.1"/>
</dbReference>
<reference evidence="1 2" key="1">
    <citation type="submission" date="2021-08" db="EMBL/GenBank/DDBJ databases">
        <title>Complete genome sequence of Leptospira kobayashii strain E30.</title>
        <authorList>
            <person name="Nakao R."/>
            <person name="Nakamura S."/>
            <person name="Masuzawa T."/>
            <person name="Koizumi N."/>
        </authorList>
    </citation>
    <scope>NUCLEOTIDE SEQUENCE [LARGE SCALE GENOMIC DNA]</scope>
    <source>
        <strain evidence="1 2">E30</strain>
    </source>
</reference>
<dbReference type="Proteomes" id="UP000245263">
    <property type="component" value="Chromosome 1"/>
</dbReference>
<dbReference type="SUPFAM" id="SSF141571">
    <property type="entry name" value="Pentapeptide repeat-like"/>
    <property type="match status" value="1"/>
</dbReference>
<name>A0ABN6KJS9_9LEPT</name>